<dbReference type="RefSeq" id="WP_062148901.1">
    <property type="nucleotide sequence ID" value="NZ_CP013002.1"/>
</dbReference>
<evidence type="ECO:0000256" key="2">
    <source>
        <dbReference type="ARBA" id="ARBA00022617"/>
    </source>
</evidence>
<evidence type="ECO:0000313" key="9">
    <source>
        <dbReference type="Proteomes" id="UP000056905"/>
    </source>
</evidence>
<dbReference type="InterPro" id="IPR002327">
    <property type="entry name" value="Cyt_c_1A/1B"/>
</dbReference>
<gene>
    <name evidence="8" type="ORF">AQ619_14085</name>
</gene>
<dbReference type="Gene3D" id="1.10.760.10">
    <property type="entry name" value="Cytochrome c-like domain"/>
    <property type="match status" value="1"/>
</dbReference>
<dbReference type="Pfam" id="PF00034">
    <property type="entry name" value="Cytochrom_C"/>
    <property type="match status" value="1"/>
</dbReference>
<reference evidence="8 9" key="1">
    <citation type="submission" date="2015-10" db="EMBL/GenBank/DDBJ databases">
        <title>Conservation of the essential genome among Caulobacter and Brevundimonas species.</title>
        <authorList>
            <person name="Scott D."/>
            <person name="Ely B."/>
        </authorList>
    </citation>
    <scope>NUCLEOTIDE SEQUENCE [LARGE SCALE GENOMIC DNA]</scope>
    <source>
        <strain evidence="8 9">CB4</strain>
    </source>
</reference>
<dbReference type="GO" id="GO:0046872">
    <property type="term" value="F:metal ion binding"/>
    <property type="evidence" value="ECO:0007669"/>
    <property type="project" value="UniProtKB-KW"/>
</dbReference>
<dbReference type="OrthoDB" id="9805828at2"/>
<evidence type="ECO:0000256" key="6">
    <source>
        <dbReference type="PROSITE-ProRule" id="PRU00433"/>
    </source>
</evidence>
<dbReference type="InterPro" id="IPR036909">
    <property type="entry name" value="Cyt_c-like_dom_sf"/>
</dbReference>
<evidence type="ECO:0000256" key="3">
    <source>
        <dbReference type="ARBA" id="ARBA00022723"/>
    </source>
</evidence>
<dbReference type="Proteomes" id="UP000056905">
    <property type="component" value="Chromosome"/>
</dbReference>
<keyword evidence="3 6" id="KW-0479">Metal-binding</keyword>
<dbReference type="KEGG" id="chq:AQ619_14085"/>
<proteinExistence type="predicted"/>
<evidence type="ECO:0000256" key="5">
    <source>
        <dbReference type="ARBA" id="ARBA00023004"/>
    </source>
</evidence>
<dbReference type="PANTHER" id="PTHR11961">
    <property type="entry name" value="CYTOCHROME C"/>
    <property type="match status" value="1"/>
</dbReference>
<dbReference type="AlphaFoldDB" id="A0A0P0P1J6"/>
<dbReference type="SUPFAM" id="SSF46626">
    <property type="entry name" value="Cytochrome c"/>
    <property type="match status" value="1"/>
</dbReference>
<sequence>MSDLTFNKIAGGVLLTGLVIFGLREASTIVFQKHEVEKAGYEIAVEETTGGGGAAAVEVAPDWGTALLLPANIAAGQAVAAKCAACHKMDPSNPNSIGPGLYAILGHKPGSHAGFAYSSAMKEFGAKNPVWDYDHMYEFLKAPGKYISGTNMTFVGLKKPEDRVAIIAYLHSLGSTLPVPAPKPAEAAAPAAAEGAPAAAPEAGAAAAGAPAAPAAAPAAQ</sequence>
<evidence type="ECO:0000313" key="8">
    <source>
        <dbReference type="EMBL" id="ALL14384.1"/>
    </source>
</evidence>
<dbReference type="PRINTS" id="PR00604">
    <property type="entry name" value="CYTCHRMECIAB"/>
</dbReference>
<dbReference type="GO" id="GO:0009055">
    <property type="term" value="F:electron transfer activity"/>
    <property type="evidence" value="ECO:0007669"/>
    <property type="project" value="InterPro"/>
</dbReference>
<dbReference type="STRING" id="69395.AQ619_14085"/>
<dbReference type="EMBL" id="CP013002">
    <property type="protein sequence ID" value="ALL14384.1"/>
    <property type="molecule type" value="Genomic_DNA"/>
</dbReference>
<keyword evidence="1" id="KW-0813">Transport</keyword>
<feature type="domain" description="Cytochrome c" evidence="7">
    <location>
        <begin position="71"/>
        <end position="174"/>
    </location>
</feature>
<evidence type="ECO:0000259" key="7">
    <source>
        <dbReference type="PROSITE" id="PS51007"/>
    </source>
</evidence>
<dbReference type="PROSITE" id="PS51007">
    <property type="entry name" value="CYTC"/>
    <property type="match status" value="1"/>
</dbReference>
<dbReference type="InterPro" id="IPR009056">
    <property type="entry name" value="Cyt_c-like_dom"/>
</dbReference>
<keyword evidence="9" id="KW-1185">Reference proteome</keyword>
<organism evidence="8 9">
    <name type="scientific">Caulobacter henricii</name>
    <dbReference type="NCBI Taxonomy" id="69395"/>
    <lineage>
        <taxon>Bacteria</taxon>
        <taxon>Pseudomonadati</taxon>
        <taxon>Pseudomonadota</taxon>
        <taxon>Alphaproteobacteria</taxon>
        <taxon>Caulobacterales</taxon>
        <taxon>Caulobacteraceae</taxon>
        <taxon>Caulobacter</taxon>
    </lineage>
</organism>
<protein>
    <submittedName>
        <fullName evidence="8">Cytochrome C</fullName>
    </submittedName>
</protein>
<keyword evidence="2 6" id="KW-0349">Heme</keyword>
<evidence type="ECO:0000256" key="1">
    <source>
        <dbReference type="ARBA" id="ARBA00022448"/>
    </source>
</evidence>
<dbReference type="GO" id="GO:0020037">
    <property type="term" value="F:heme binding"/>
    <property type="evidence" value="ECO:0007669"/>
    <property type="project" value="InterPro"/>
</dbReference>
<accession>A0A0P0P1J6</accession>
<evidence type="ECO:0000256" key="4">
    <source>
        <dbReference type="ARBA" id="ARBA00022982"/>
    </source>
</evidence>
<keyword evidence="4" id="KW-0249">Electron transport</keyword>
<keyword evidence="5 6" id="KW-0408">Iron</keyword>
<name>A0A0P0P1J6_9CAUL</name>